<dbReference type="RefSeq" id="WP_158406406.1">
    <property type="nucleotide sequence ID" value="NZ_CP033454.1"/>
</dbReference>
<keyword evidence="3" id="KW-1185">Reference proteome</keyword>
<proteinExistence type="predicted"/>
<keyword evidence="1" id="KW-0472">Membrane</keyword>
<evidence type="ECO:0000313" key="3">
    <source>
        <dbReference type="Proteomes" id="UP000422822"/>
    </source>
</evidence>
<organism evidence="2 3">
    <name type="scientific">Ehrlichia ruminantium</name>
    <name type="common">heartwater rickettsia</name>
    <name type="synonym">Cowdria ruminantium</name>
    <dbReference type="NCBI Taxonomy" id="779"/>
    <lineage>
        <taxon>Bacteria</taxon>
        <taxon>Pseudomonadati</taxon>
        <taxon>Pseudomonadota</taxon>
        <taxon>Alphaproteobacteria</taxon>
        <taxon>Rickettsiales</taxon>
        <taxon>Anaplasmataceae</taxon>
        <taxon>Ehrlichia</taxon>
    </lineage>
</organism>
<dbReference type="Proteomes" id="UP000422822">
    <property type="component" value="Chromosome"/>
</dbReference>
<sequence>MDDWKIVCFTIVLGIMFLALVIYLIVYIILYGEELTLLGTRLLDMVDSADTAIHGTQSCLANGTTYFFINGEEKSKQISSQLNDYQERGQDDLLVLKHLNYLKTSQRYNSHSQHAKMSRAMIGAAIESIIMQGTQVTPSMSLIHHTISYLYSPGYECLLINMINDVIQLKHKAMGYERLQYPLDISCQVLNVRYDTTLPNQLSIDVSLSKRIPMVNGVCCKRYSSRLFSTMNLLISPAENNDEVLEYSSKKGIRFSITKYDERGQVIHPKEIYIHCIPDFDHLPNIKQQVDRRGVVYTVANQVTHGERSPLLVSDVEGTSTGSGLYM</sequence>
<keyword evidence="1" id="KW-1133">Transmembrane helix</keyword>
<protein>
    <submittedName>
        <fullName evidence="2">Uncharacterized protein</fullName>
    </submittedName>
</protein>
<reference evidence="2 3" key="1">
    <citation type="submission" date="2018-10" db="EMBL/GenBank/DDBJ databases">
        <title>Propagation and draft genome sequences of three atypical Erhlichia ruminantium isolates.</title>
        <authorList>
            <person name="Liebenberg J."/>
            <person name="Steyn H."/>
            <person name="Josemans A."/>
            <person name="Zweygarth E."/>
        </authorList>
    </citation>
    <scope>NUCLEOTIDE SEQUENCE [LARGE SCALE GENOMIC DNA]</scope>
    <source>
        <strain evidence="2 3">Omatjenne</strain>
    </source>
</reference>
<dbReference type="AlphaFoldDB" id="A0AAE6UJE0"/>
<evidence type="ECO:0000256" key="1">
    <source>
        <dbReference type="SAM" id="Phobius"/>
    </source>
</evidence>
<evidence type="ECO:0000313" key="2">
    <source>
        <dbReference type="EMBL" id="QGR03236.1"/>
    </source>
</evidence>
<feature type="transmembrane region" description="Helical" evidence="1">
    <location>
        <begin position="7"/>
        <end position="30"/>
    </location>
</feature>
<accession>A0AAE6UJE0</accession>
<keyword evidence="1" id="KW-0812">Transmembrane</keyword>
<dbReference type="EMBL" id="CP033455">
    <property type="protein sequence ID" value="QGR03236.1"/>
    <property type="molecule type" value="Genomic_DNA"/>
</dbReference>
<gene>
    <name evidence="2" type="ORF">EDL80_01300</name>
</gene>
<name>A0AAE6UJE0_EHRRU</name>